<dbReference type="Pfam" id="PF00078">
    <property type="entry name" value="RVT_1"/>
    <property type="match status" value="1"/>
</dbReference>
<proteinExistence type="predicted"/>
<evidence type="ECO:0000313" key="2">
    <source>
        <dbReference type="EMBL" id="RHZ88345.1"/>
    </source>
</evidence>
<dbReference type="InterPro" id="IPR036691">
    <property type="entry name" value="Endo/exonu/phosph_ase_sf"/>
</dbReference>
<dbReference type="Gene3D" id="3.60.10.10">
    <property type="entry name" value="Endonuclease/exonuclease/phosphatase"/>
    <property type="match status" value="1"/>
</dbReference>
<feature type="domain" description="Reverse transcriptase" evidence="1">
    <location>
        <begin position="601"/>
        <end position="734"/>
    </location>
</feature>
<dbReference type="SUPFAM" id="SSF56219">
    <property type="entry name" value="DNase I-like"/>
    <property type="match status" value="1"/>
</dbReference>
<name>A0A397JJ17_9GLOM</name>
<dbReference type="Proteomes" id="UP000266861">
    <property type="component" value="Unassembled WGS sequence"/>
</dbReference>
<gene>
    <name evidence="2" type="ORF">Glove_23g208</name>
</gene>
<protein>
    <recommendedName>
        <fullName evidence="1">Reverse transcriptase domain-containing protein</fullName>
    </recommendedName>
</protein>
<dbReference type="InterPro" id="IPR000477">
    <property type="entry name" value="RT_dom"/>
</dbReference>
<reference evidence="2 3" key="1">
    <citation type="submission" date="2018-08" db="EMBL/GenBank/DDBJ databases">
        <title>Genome and evolution of the arbuscular mycorrhizal fungus Diversispora epigaea (formerly Glomus versiforme) and its bacterial endosymbionts.</title>
        <authorList>
            <person name="Sun X."/>
            <person name="Fei Z."/>
            <person name="Harrison M."/>
        </authorList>
    </citation>
    <scope>NUCLEOTIDE SEQUENCE [LARGE SCALE GENOMIC DNA]</scope>
    <source>
        <strain evidence="2 3">IT104</strain>
    </source>
</reference>
<evidence type="ECO:0000259" key="1">
    <source>
        <dbReference type="Pfam" id="PF00078"/>
    </source>
</evidence>
<evidence type="ECO:0000313" key="3">
    <source>
        <dbReference type="Proteomes" id="UP000266861"/>
    </source>
</evidence>
<dbReference type="OrthoDB" id="2212429at2759"/>
<dbReference type="EMBL" id="PQFF01000021">
    <property type="protein sequence ID" value="RHZ88345.1"/>
    <property type="molecule type" value="Genomic_DNA"/>
</dbReference>
<sequence>MIPSILGEKKPLEDNLDIDIDDLFEITSVEVFSELTNNLTNNSSSEFPEITNQDDNFSQDTSTFSAKNLSLNSLETLELTEKTSKKLSPQKPDCWKIITQNINGLNNIKFDVILLTETRLKEKGVKFTFLEQKLTAKEENKSFYECFWASNKNGAREQGVGFIIQHELAKHIYKIDKFQDRAIFLYFSFREKITVCMIGIYKYANKMDRIKKGKNLTKWIEKQIEEAQKKNYISIIMDRINSTLRKTETRLLEMLKYKGYQDCYRLLHDKVREFTFFRKNIYQHRKPVSCIDQIWVPLNQADNPINAEIIDTEFTAYSDHNAMAIDINNREFIKNTQYNKNRKDNQKKRLWNLKGTTKYLVDTQWSIKIGIISKGKKFLTKTKEPKNQISLNWHKHPMYSTLNLLRKLCKLRTRDNQLAWYDNIKILFKNTRKFQLRDYSKQMINSMFKTGPRKIVLDRIVKILTDGKKNIITDLEGVKKEVQIHLRDWTINGKTLSESISDFWLAHYLPQELIDGNIYNETMQPITQDELTEHIKLCSNNKVPGPSLILYEVFKHLGPHTINWITNFFNDILVTGQTPREWSQTKTLIENKVLNHDNYAGLPRDRMAFPIYVTNNIMEDAREKGNEMWILFQDIKKAFDTVDLDIIQCMLTNRINQGITEFGKTEKYEVQKGIDQGDSISPLLWCIFYDPLLTAIGSLGLEYHMSIQFYTNINTGQQSKWEVQIPSLAYMDDTEKEKELIVNQGINFGELTIKPKRQNEATNGKQIRYLINQVIFSQIEYLITDMILPDTLIASMNNLIRKAFKQKCDLAKTFLNMRMTAGKQLGLGYNTCKLRCGRQKKFGHNIQLQDSIKGNVPIVPVGGDYSI</sequence>
<dbReference type="AlphaFoldDB" id="A0A397JJ17"/>
<dbReference type="PANTHER" id="PTHR19446">
    <property type="entry name" value="REVERSE TRANSCRIPTASES"/>
    <property type="match status" value="1"/>
</dbReference>
<comment type="caution">
    <text evidence="2">The sequence shown here is derived from an EMBL/GenBank/DDBJ whole genome shotgun (WGS) entry which is preliminary data.</text>
</comment>
<accession>A0A397JJ17</accession>
<organism evidence="2 3">
    <name type="scientific">Diversispora epigaea</name>
    <dbReference type="NCBI Taxonomy" id="1348612"/>
    <lineage>
        <taxon>Eukaryota</taxon>
        <taxon>Fungi</taxon>
        <taxon>Fungi incertae sedis</taxon>
        <taxon>Mucoromycota</taxon>
        <taxon>Glomeromycotina</taxon>
        <taxon>Glomeromycetes</taxon>
        <taxon>Diversisporales</taxon>
        <taxon>Diversisporaceae</taxon>
        <taxon>Diversispora</taxon>
    </lineage>
</organism>
<keyword evidence="3" id="KW-1185">Reference proteome</keyword>